<keyword evidence="2" id="KW-0479">Metal-binding</keyword>
<dbReference type="PANTHER" id="PTHR46481">
    <property type="entry name" value="ZINC FINGER BED DOMAIN-CONTAINING PROTEIN 4"/>
    <property type="match status" value="1"/>
</dbReference>
<comment type="subcellular location">
    <subcellularLocation>
        <location evidence="1">Nucleus</location>
    </subcellularLocation>
</comment>
<sequence length="683" mass="77325">MALSTTNSENSSGYIEKKLVKKFFIDEKFGGDRWCSLCHSIVWDKIHVTSNCNRHMKRHHKTDLNKWSESLIEVHKMQPKIADAFSGKINKYGPLHPKQVELTDSIIQDLIIDLGLPLSLVERPAFIRFMKKVDPKYAITSRRTITRQMIPDLYEEMGKGLQEFCNTAQFISLTLDIWADRRMRPFFAVTGHAIINGDLKSYVLSFLLMQGSHTGDALLAEFENVVSTYSIRDKLVRIVTDNASNNIKAFEQLFVSGFEVYFEPDEDGGDHLSESDEQAVKSNKDADAAGLSTIEKSFDTATSDAEGLRIPCFSHTLQLVVRDGLNNSNCAKHSLSKVAKIAKLSHNSTKFSEQLEKLSITIPTAVPTRWNSQYDCVCKILEIANDSRNNLNQMLTDINKTDLCLPPRDYAILNEYVSLFALFAEATIKIQADKSPSISLVALSLLGIYFDLQHELQNNCNYTTSLCKTLLTSLKSRFGGLLEKLYINIDESILRRSTYHLYSDNIFLISPLLDAKFKLNWIINSSLPESDKENICEHIKKLTADACVLRTNNNNYNTTDENNASCVLSNSTTTNNTKRKGLFSYFKTPNAKRTRLISQSTINEEIMLFLNEESDETCLVFDKKESYPSLNRLAYKLLCVPATSAPVERVFSQSGFLIRPHRATMTKETLSRLTLLKCNFSLI</sequence>
<evidence type="ECO:0000256" key="5">
    <source>
        <dbReference type="ARBA" id="ARBA00023242"/>
    </source>
</evidence>
<dbReference type="Proteomes" id="UP000677228">
    <property type="component" value="Unassembled WGS sequence"/>
</dbReference>
<proteinExistence type="predicted"/>
<evidence type="ECO:0000256" key="3">
    <source>
        <dbReference type="ARBA" id="ARBA00022771"/>
    </source>
</evidence>
<keyword evidence="3" id="KW-0863">Zinc-finger</keyword>
<dbReference type="EMBL" id="CAJNOK010001823">
    <property type="protein sequence ID" value="CAF0831669.1"/>
    <property type="molecule type" value="Genomic_DNA"/>
</dbReference>
<dbReference type="EMBL" id="CAJOBA010001823">
    <property type="protein sequence ID" value="CAF3616227.1"/>
    <property type="molecule type" value="Genomic_DNA"/>
</dbReference>
<dbReference type="InterPro" id="IPR052035">
    <property type="entry name" value="ZnF_BED_domain_contain"/>
</dbReference>
<protein>
    <recommendedName>
        <fullName evidence="6">HAT C-terminal dimerisation domain-containing protein</fullName>
    </recommendedName>
</protein>
<keyword evidence="4" id="KW-0862">Zinc</keyword>
<organism evidence="8 9">
    <name type="scientific">Didymodactylos carnosus</name>
    <dbReference type="NCBI Taxonomy" id="1234261"/>
    <lineage>
        <taxon>Eukaryota</taxon>
        <taxon>Metazoa</taxon>
        <taxon>Spiralia</taxon>
        <taxon>Gnathifera</taxon>
        <taxon>Rotifera</taxon>
        <taxon>Eurotatoria</taxon>
        <taxon>Bdelloidea</taxon>
        <taxon>Philodinida</taxon>
        <taxon>Philodinidae</taxon>
        <taxon>Didymodactylos</taxon>
    </lineage>
</organism>
<keyword evidence="5" id="KW-0539">Nucleus</keyword>
<reference evidence="8" key="1">
    <citation type="submission" date="2021-02" db="EMBL/GenBank/DDBJ databases">
        <authorList>
            <person name="Nowell W R."/>
        </authorList>
    </citation>
    <scope>NUCLEOTIDE SEQUENCE</scope>
</reference>
<evidence type="ECO:0000256" key="2">
    <source>
        <dbReference type="ARBA" id="ARBA00022723"/>
    </source>
</evidence>
<dbReference type="Proteomes" id="UP000682733">
    <property type="component" value="Unassembled WGS sequence"/>
</dbReference>
<evidence type="ECO:0000313" key="7">
    <source>
        <dbReference type="EMBL" id="CAF0831669.1"/>
    </source>
</evidence>
<name>A0A8S2HAJ4_9BILA</name>
<dbReference type="AlphaFoldDB" id="A0A8S2HAJ4"/>
<evidence type="ECO:0000256" key="4">
    <source>
        <dbReference type="ARBA" id="ARBA00022833"/>
    </source>
</evidence>
<evidence type="ECO:0000259" key="6">
    <source>
        <dbReference type="Pfam" id="PF05699"/>
    </source>
</evidence>
<evidence type="ECO:0000256" key="1">
    <source>
        <dbReference type="ARBA" id="ARBA00004123"/>
    </source>
</evidence>
<dbReference type="InterPro" id="IPR012337">
    <property type="entry name" value="RNaseH-like_sf"/>
</dbReference>
<feature type="domain" description="HAT C-terminal dimerisation" evidence="6">
    <location>
        <begin position="621"/>
        <end position="677"/>
    </location>
</feature>
<dbReference type="PANTHER" id="PTHR46481:SF10">
    <property type="entry name" value="ZINC FINGER BED DOMAIN-CONTAINING PROTEIN 39"/>
    <property type="match status" value="1"/>
</dbReference>
<accession>A0A8S2HAJ4</accession>
<dbReference type="GO" id="GO:0046983">
    <property type="term" value="F:protein dimerization activity"/>
    <property type="evidence" value="ECO:0007669"/>
    <property type="project" value="InterPro"/>
</dbReference>
<dbReference type="SUPFAM" id="SSF53098">
    <property type="entry name" value="Ribonuclease H-like"/>
    <property type="match status" value="1"/>
</dbReference>
<comment type="caution">
    <text evidence="8">The sequence shown here is derived from an EMBL/GenBank/DDBJ whole genome shotgun (WGS) entry which is preliminary data.</text>
</comment>
<dbReference type="GO" id="GO:0008270">
    <property type="term" value="F:zinc ion binding"/>
    <property type="evidence" value="ECO:0007669"/>
    <property type="project" value="UniProtKB-KW"/>
</dbReference>
<evidence type="ECO:0000313" key="9">
    <source>
        <dbReference type="Proteomes" id="UP000682733"/>
    </source>
</evidence>
<dbReference type="InterPro" id="IPR008906">
    <property type="entry name" value="HATC_C_dom"/>
</dbReference>
<gene>
    <name evidence="7" type="ORF">OVA965_LOCUS6177</name>
    <name evidence="8" type="ORF">TMI583_LOCUS6173</name>
</gene>
<evidence type="ECO:0000313" key="8">
    <source>
        <dbReference type="EMBL" id="CAF3616227.1"/>
    </source>
</evidence>
<dbReference type="GO" id="GO:0005634">
    <property type="term" value="C:nucleus"/>
    <property type="evidence" value="ECO:0007669"/>
    <property type="project" value="UniProtKB-SubCell"/>
</dbReference>
<dbReference type="Pfam" id="PF05699">
    <property type="entry name" value="Dimer_Tnp_hAT"/>
    <property type="match status" value="1"/>
</dbReference>